<gene>
    <name evidence="2" type="ORF">IV203_001657</name>
</gene>
<dbReference type="EMBL" id="JAGRRH010000015">
    <property type="protein sequence ID" value="KAG7356969.1"/>
    <property type="molecule type" value="Genomic_DNA"/>
</dbReference>
<dbReference type="Proteomes" id="UP000693970">
    <property type="component" value="Unassembled WGS sequence"/>
</dbReference>
<evidence type="ECO:0000256" key="1">
    <source>
        <dbReference type="SAM" id="MobiDB-lite"/>
    </source>
</evidence>
<reference evidence="2" key="1">
    <citation type="journal article" date="2021" name="Sci. Rep.">
        <title>Diploid genomic architecture of Nitzschia inconspicua, an elite biomass production diatom.</title>
        <authorList>
            <person name="Oliver A."/>
            <person name="Podell S."/>
            <person name="Pinowska A."/>
            <person name="Traller J.C."/>
            <person name="Smith S.R."/>
            <person name="McClure R."/>
            <person name="Beliaev A."/>
            <person name="Bohutskyi P."/>
            <person name="Hill E.A."/>
            <person name="Rabines A."/>
            <person name="Zheng H."/>
            <person name="Allen L.Z."/>
            <person name="Kuo A."/>
            <person name="Grigoriev I.V."/>
            <person name="Allen A.E."/>
            <person name="Hazlebeck D."/>
            <person name="Allen E.E."/>
        </authorList>
    </citation>
    <scope>NUCLEOTIDE SEQUENCE</scope>
    <source>
        <strain evidence="2">Hildebrandi</strain>
    </source>
</reference>
<comment type="caution">
    <text evidence="2">The sequence shown here is derived from an EMBL/GenBank/DDBJ whole genome shotgun (WGS) entry which is preliminary data.</text>
</comment>
<feature type="compositionally biased region" description="Basic and acidic residues" evidence="1">
    <location>
        <begin position="281"/>
        <end position="292"/>
    </location>
</feature>
<dbReference type="AlphaFoldDB" id="A0A9K3PTR9"/>
<keyword evidence="3" id="KW-1185">Reference proteome</keyword>
<feature type="compositionally biased region" description="Basic and acidic residues" evidence="1">
    <location>
        <begin position="13"/>
        <end position="27"/>
    </location>
</feature>
<feature type="compositionally biased region" description="Polar residues" evidence="1">
    <location>
        <begin position="244"/>
        <end position="262"/>
    </location>
</feature>
<evidence type="ECO:0000313" key="2">
    <source>
        <dbReference type="EMBL" id="KAG7356969.1"/>
    </source>
</evidence>
<protein>
    <submittedName>
        <fullName evidence="2">Uncharacterized protein</fullName>
    </submittedName>
</protein>
<accession>A0A9K3PTR9</accession>
<sequence length="316" mass="33498">MGRKKRAGAQSTEQHDPKRAKEMTSETGEKYLVKKYRPDKVYAAMEAFVKYTKSHRMLDASYIRWKTGVTPEKPFVFSTRVGGQDLGWGRGKTREAAMDAACRAAFALVAAHGYNNFPLDDDCMMEPPIDPLPPPPPPPLPPPGVPGMYSAVPPHMVLPGMPPLPPGLPPPPGFHVPTLPAAQNSTVDLIPQAKLVPEAPPAASSLSSGPIAIQSIHGNAALAASGTSNLVTPAASTVSLTLSGSEAANRTTSPSGQVTASSMAKKKLKGGLTLVFDPDGENEREVSMEESRSLLPRYQKMLLRALKSSSTLSATA</sequence>
<proteinExistence type="predicted"/>
<dbReference type="OrthoDB" id="47396at2759"/>
<feature type="region of interest" description="Disordered" evidence="1">
    <location>
        <begin position="1"/>
        <end position="27"/>
    </location>
</feature>
<reference evidence="2" key="2">
    <citation type="submission" date="2021-04" db="EMBL/GenBank/DDBJ databases">
        <authorList>
            <person name="Podell S."/>
        </authorList>
    </citation>
    <scope>NUCLEOTIDE SEQUENCE</scope>
    <source>
        <strain evidence="2">Hildebrandi</strain>
    </source>
</reference>
<name>A0A9K3PTR9_9STRA</name>
<feature type="region of interest" description="Disordered" evidence="1">
    <location>
        <begin position="244"/>
        <end position="292"/>
    </location>
</feature>
<organism evidence="2 3">
    <name type="scientific">Nitzschia inconspicua</name>
    <dbReference type="NCBI Taxonomy" id="303405"/>
    <lineage>
        <taxon>Eukaryota</taxon>
        <taxon>Sar</taxon>
        <taxon>Stramenopiles</taxon>
        <taxon>Ochrophyta</taxon>
        <taxon>Bacillariophyta</taxon>
        <taxon>Bacillariophyceae</taxon>
        <taxon>Bacillariophycidae</taxon>
        <taxon>Bacillariales</taxon>
        <taxon>Bacillariaceae</taxon>
        <taxon>Nitzschia</taxon>
    </lineage>
</organism>
<evidence type="ECO:0000313" key="3">
    <source>
        <dbReference type="Proteomes" id="UP000693970"/>
    </source>
</evidence>